<comment type="caution">
    <text evidence="1">The sequence shown here is derived from an EMBL/GenBank/DDBJ whole genome shotgun (WGS) entry which is preliminary data.</text>
</comment>
<protein>
    <submittedName>
        <fullName evidence="1">Uncharacterized protein</fullName>
    </submittedName>
</protein>
<accession>A0AAD8F0E3</accession>
<gene>
    <name evidence="1" type="ORF">Bpfe_024529</name>
</gene>
<proteinExistence type="predicted"/>
<keyword evidence="2" id="KW-1185">Reference proteome</keyword>
<reference evidence="1" key="2">
    <citation type="submission" date="2023-04" db="EMBL/GenBank/DDBJ databases">
        <authorList>
            <person name="Bu L."/>
            <person name="Lu L."/>
            <person name="Laidemitt M.R."/>
            <person name="Zhang S.M."/>
            <person name="Mutuku M."/>
            <person name="Mkoji G."/>
            <person name="Steinauer M."/>
            <person name="Loker E.S."/>
        </authorList>
    </citation>
    <scope>NUCLEOTIDE SEQUENCE</scope>
    <source>
        <strain evidence="1">KasaAsao</strain>
        <tissue evidence="1">Whole Snail</tissue>
    </source>
</reference>
<dbReference type="Proteomes" id="UP001233172">
    <property type="component" value="Unassembled WGS sequence"/>
</dbReference>
<evidence type="ECO:0000313" key="2">
    <source>
        <dbReference type="Proteomes" id="UP001233172"/>
    </source>
</evidence>
<organism evidence="1 2">
    <name type="scientific">Biomphalaria pfeifferi</name>
    <name type="common">Bloodfluke planorb</name>
    <name type="synonym">Freshwater snail</name>
    <dbReference type="NCBI Taxonomy" id="112525"/>
    <lineage>
        <taxon>Eukaryota</taxon>
        <taxon>Metazoa</taxon>
        <taxon>Spiralia</taxon>
        <taxon>Lophotrochozoa</taxon>
        <taxon>Mollusca</taxon>
        <taxon>Gastropoda</taxon>
        <taxon>Heterobranchia</taxon>
        <taxon>Euthyneura</taxon>
        <taxon>Panpulmonata</taxon>
        <taxon>Hygrophila</taxon>
        <taxon>Lymnaeoidea</taxon>
        <taxon>Planorbidae</taxon>
        <taxon>Biomphalaria</taxon>
    </lineage>
</organism>
<name>A0AAD8F0E3_BIOPF</name>
<evidence type="ECO:0000313" key="1">
    <source>
        <dbReference type="EMBL" id="KAK0046068.1"/>
    </source>
</evidence>
<sequence>MAYLRAWSANLGRLQIVKIRARQRITRTNLRSRVLSEYCGTEGWLSFLIACRNFEEEMQDVYHGSCAGQEKNLAHKE</sequence>
<dbReference type="EMBL" id="JASAOG010000171">
    <property type="protein sequence ID" value="KAK0046068.1"/>
    <property type="molecule type" value="Genomic_DNA"/>
</dbReference>
<dbReference type="AlphaFoldDB" id="A0AAD8F0E3"/>
<reference evidence="1" key="1">
    <citation type="journal article" date="2023" name="PLoS Negl. Trop. Dis.">
        <title>A genome sequence for Biomphalaria pfeifferi, the major vector snail for the human-infecting parasite Schistosoma mansoni.</title>
        <authorList>
            <person name="Bu L."/>
            <person name="Lu L."/>
            <person name="Laidemitt M.R."/>
            <person name="Zhang S.M."/>
            <person name="Mutuku M."/>
            <person name="Mkoji G."/>
            <person name="Steinauer M."/>
            <person name="Loker E.S."/>
        </authorList>
    </citation>
    <scope>NUCLEOTIDE SEQUENCE</scope>
    <source>
        <strain evidence="1">KasaAsao</strain>
    </source>
</reference>